<evidence type="ECO:0000313" key="4">
    <source>
        <dbReference type="Proteomes" id="UP001162891"/>
    </source>
</evidence>
<feature type="transmembrane region" description="Helical" evidence="2">
    <location>
        <begin position="224"/>
        <end position="245"/>
    </location>
</feature>
<evidence type="ECO:0000256" key="2">
    <source>
        <dbReference type="SAM" id="Phobius"/>
    </source>
</evidence>
<sequence>MSQWMLWYLLSWLTGSPLAALVALAVIWWLGDRFTFRVLPDPLRPFGRWRRMGQLRRTIEVNPHDRRSRLELAQLLLDARRPGEAAKVLRPNVEAGDDDVHTAFALGAALARSGDTDAAERVLAHARAEEPRFRAGEIDLELGKLRVRRGDFAGAREALERVLELRPGSVEARYFLARALAGLGLSADARRVREDAWREYAVLPRFHRRQERPFAWRLKPWRPALVLVAVLVAAALAGRLLVAAAPSRDGLAPRGAAADYDDQ</sequence>
<dbReference type="Gene3D" id="1.25.40.10">
    <property type="entry name" value="Tetratricopeptide repeat domain"/>
    <property type="match status" value="1"/>
</dbReference>
<evidence type="ECO:0008006" key="5">
    <source>
        <dbReference type="Google" id="ProtNLM"/>
    </source>
</evidence>
<accession>A0ABN6MPY1</accession>
<organism evidence="3 4">
    <name type="scientific">Anaeromyxobacter oryzae</name>
    <dbReference type="NCBI Taxonomy" id="2918170"/>
    <lineage>
        <taxon>Bacteria</taxon>
        <taxon>Pseudomonadati</taxon>
        <taxon>Myxococcota</taxon>
        <taxon>Myxococcia</taxon>
        <taxon>Myxococcales</taxon>
        <taxon>Cystobacterineae</taxon>
        <taxon>Anaeromyxobacteraceae</taxon>
        <taxon>Anaeromyxobacter</taxon>
    </lineage>
</organism>
<dbReference type="Pfam" id="PF14559">
    <property type="entry name" value="TPR_19"/>
    <property type="match status" value="1"/>
</dbReference>
<keyword evidence="4" id="KW-1185">Reference proteome</keyword>
<evidence type="ECO:0000313" key="3">
    <source>
        <dbReference type="EMBL" id="BDG03072.1"/>
    </source>
</evidence>
<dbReference type="PROSITE" id="PS50005">
    <property type="entry name" value="TPR"/>
    <property type="match status" value="1"/>
</dbReference>
<feature type="repeat" description="TPR" evidence="1">
    <location>
        <begin position="136"/>
        <end position="169"/>
    </location>
</feature>
<dbReference type="Pfam" id="PF13432">
    <property type="entry name" value="TPR_16"/>
    <property type="match status" value="1"/>
</dbReference>
<dbReference type="InterPro" id="IPR019734">
    <property type="entry name" value="TPR_rpt"/>
</dbReference>
<dbReference type="SUPFAM" id="SSF48452">
    <property type="entry name" value="TPR-like"/>
    <property type="match status" value="1"/>
</dbReference>
<dbReference type="RefSeq" id="WP_248360751.1">
    <property type="nucleotide sequence ID" value="NZ_AP025591.1"/>
</dbReference>
<evidence type="ECO:0000256" key="1">
    <source>
        <dbReference type="PROSITE-ProRule" id="PRU00339"/>
    </source>
</evidence>
<dbReference type="EMBL" id="AP025591">
    <property type="protein sequence ID" value="BDG03072.1"/>
    <property type="molecule type" value="Genomic_DNA"/>
</dbReference>
<reference evidence="4" key="1">
    <citation type="journal article" date="2022" name="Int. J. Syst. Evol. Microbiol.">
        <title>Anaeromyxobacter oryzae sp. nov., Anaeromyxobacter diazotrophicus sp. nov. and Anaeromyxobacter paludicola sp. nov., isolated from paddy soils.</title>
        <authorList>
            <person name="Itoh H."/>
            <person name="Xu Z."/>
            <person name="Mise K."/>
            <person name="Masuda Y."/>
            <person name="Ushijima N."/>
            <person name="Hayakawa C."/>
            <person name="Shiratori Y."/>
            <person name="Senoo K."/>
        </authorList>
    </citation>
    <scope>NUCLEOTIDE SEQUENCE [LARGE SCALE GENOMIC DNA]</scope>
    <source>
        <strain evidence="4">Red232</strain>
    </source>
</reference>
<keyword evidence="2" id="KW-0812">Transmembrane</keyword>
<keyword evidence="2" id="KW-1133">Transmembrane helix</keyword>
<dbReference type="InterPro" id="IPR011990">
    <property type="entry name" value="TPR-like_helical_dom_sf"/>
</dbReference>
<gene>
    <name evidence="3" type="ORF">AMOR_20680</name>
</gene>
<protein>
    <recommendedName>
        <fullName evidence="5">Tetratricopeptide repeat protein</fullName>
    </recommendedName>
</protein>
<feature type="transmembrane region" description="Helical" evidence="2">
    <location>
        <begin position="6"/>
        <end position="30"/>
    </location>
</feature>
<keyword evidence="2" id="KW-0472">Membrane</keyword>
<proteinExistence type="predicted"/>
<dbReference type="Proteomes" id="UP001162891">
    <property type="component" value="Chromosome"/>
</dbReference>
<name>A0ABN6MPY1_9BACT</name>
<keyword evidence="1" id="KW-0802">TPR repeat</keyword>